<dbReference type="eggNOG" id="KOG2933">
    <property type="taxonomic scope" value="Eukaryota"/>
</dbReference>
<organism evidence="3 4">
    <name type="scientific">Allomyces macrogynus (strain ATCC 38327)</name>
    <name type="common">Allomyces javanicus var. macrogynus</name>
    <dbReference type="NCBI Taxonomy" id="578462"/>
    <lineage>
        <taxon>Eukaryota</taxon>
        <taxon>Fungi</taxon>
        <taxon>Fungi incertae sedis</taxon>
        <taxon>Blastocladiomycota</taxon>
        <taxon>Blastocladiomycetes</taxon>
        <taxon>Blastocladiales</taxon>
        <taxon>Blastocladiaceae</taxon>
        <taxon>Allomyces</taxon>
    </lineage>
</organism>
<sequence length="648" mass="67299">MSLDAPGSSSLYGYPGAAAELTPPASISPHFILPSLYELPSTPASMLCDETADADELPATPRSPARGSAPKDATTPTSPDTLVNGLLPQRAVDQLEHDTDWRVRSEAADQICTPLVPGVLCDRVPTLLPYTAPLLAFLGARLFDEHFKVVLTALQCLSAVVAALGPAVKPNLRKLLPLLLTQLGDSKSVLKQAVYRILVHLMTAVSPSAVLAVAMHFLNHDHPKIKEETVNVAILAMLKFPAAELDVSALVADLLKALRDPKPKVKYVTVEAIAVLAARTSLDRVVMCLVNYDADDETLCILRARAAITMLPTLAPDGVTVEHLISLRSATSSPIPGTAGSVRSSTTSAGSLILAPSISGRMRGRSLFAQLDATRSGSPLGSPARAGPPAIKSAPTTMMGPRPIPAIAVLAGMHAPTPRSSSADLPAVRPPPRSPAPPPIERARSLSPSFAAPPAMHDDDGEVEPAVVPHPSPTVRVRRARAAPMVGAARRYGTASALSHVESTGTDSEVEEGDAVAASLPPTPIPGAAAQGPARRLARVEVAARARARSCCARSAASLVPALRVLAYDKDRGSDAEAAAADVVRTLYTVYGARALYEAAPHTPGVTSAAEVVSQLKRLNPVGRSAPALAVSAGARRGEGATPAGMAK</sequence>
<dbReference type="Gene3D" id="1.25.10.10">
    <property type="entry name" value="Leucine-rich Repeat Variant"/>
    <property type="match status" value="1"/>
</dbReference>
<accession>A0A0L0SK44</accession>
<feature type="region of interest" description="Disordered" evidence="1">
    <location>
        <begin position="375"/>
        <end position="398"/>
    </location>
</feature>
<evidence type="ECO:0000256" key="1">
    <source>
        <dbReference type="SAM" id="MobiDB-lite"/>
    </source>
</evidence>
<reference evidence="3 4" key="1">
    <citation type="submission" date="2009-11" db="EMBL/GenBank/DDBJ databases">
        <title>Annotation of Allomyces macrogynus ATCC 38327.</title>
        <authorList>
            <consortium name="The Broad Institute Genome Sequencing Platform"/>
            <person name="Russ C."/>
            <person name="Cuomo C."/>
            <person name="Burger G."/>
            <person name="Gray M.W."/>
            <person name="Holland P.W.H."/>
            <person name="King N."/>
            <person name="Lang F.B.F."/>
            <person name="Roger A.J."/>
            <person name="Ruiz-Trillo I."/>
            <person name="Young S.K."/>
            <person name="Zeng Q."/>
            <person name="Gargeya S."/>
            <person name="Fitzgerald M."/>
            <person name="Haas B."/>
            <person name="Abouelleil A."/>
            <person name="Alvarado L."/>
            <person name="Arachchi H.M."/>
            <person name="Berlin A."/>
            <person name="Chapman S.B."/>
            <person name="Gearin G."/>
            <person name="Goldberg J."/>
            <person name="Griggs A."/>
            <person name="Gujja S."/>
            <person name="Hansen M."/>
            <person name="Heiman D."/>
            <person name="Howarth C."/>
            <person name="Larimer J."/>
            <person name="Lui A."/>
            <person name="MacDonald P.J.P."/>
            <person name="McCowen C."/>
            <person name="Montmayeur A."/>
            <person name="Murphy C."/>
            <person name="Neiman D."/>
            <person name="Pearson M."/>
            <person name="Priest M."/>
            <person name="Roberts A."/>
            <person name="Saif S."/>
            <person name="Shea T."/>
            <person name="Sisk P."/>
            <person name="Stolte C."/>
            <person name="Sykes S."/>
            <person name="Wortman J."/>
            <person name="Nusbaum C."/>
            <person name="Birren B."/>
        </authorList>
    </citation>
    <scope>NUCLEOTIDE SEQUENCE [LARGE SCALE GENOMIC DNA]</scope>
    <source>
        <strain evidence="3 4">ATCC 38327</strain>
    </source>
</reference>
<dbReference type="AlphaFoldDB" id="A0A0L0SK44"/>
<dbReference type="GO" id="GO:0007051">
    <property type="term" value="P:spindle organization"/>
    <property type="evidence" value="ECO:0007669"/>
    <property type="project" value="InterPro"/>
</dbReference>
<feature type="compositionally biased region" description="Pro residues" evidence="1">
    <location>
        <begin position="428"/>
        <end position="440"/>
    </location>
</feature>
<proteinExistence type="predicted"/>
<dbReference type="GO" id="GO:0030951">
    <property type="term" value="P:establishment or maintenance of microtubule cytoskeleton polarity"/>
    <property type="evidence" value="ECO:0007669"/>
    <property type="project" value="InterPro"/>
</dbReference>
<dbReference type="GO" id="GO:0046785">
    <property type="term" value="P:microtubule polymerization"/>
    <property type="evidence" value="ECO:0007669"/>
    <property type="project" value="InterPro"/>
</dbReference>
<feature type="region of interest" description="Disordered" evidence="1">
    <location>
        <begin position="55"/>
        <end position="85"/>
    </location>
</feature>
<evidence type="ECO:0000313" key="3">
    <source>
        <dbReference type="EMBL" id="KNE62861.1"/>
    </source>
</evidence>
<dbReference type="SMART" id="SM01349">
    <property type="entry name" value="TOG"/>
    <property type="match status" value="1"/>
</dbReference>
<reference evidence="4" key="2">
    <citation type="submission" date="2009-11" db="EMBL/GenBank/DDBJ databases">
        <title>The Genome Sequence of Allomyces macrogynus strain ATCC 38327.</title>
        <authorList>
            <consortium name="The Broad Institute Genome Sequencing Platform"/>
            <person name="Russ C."/>
            <person name="Cuomo C."/>
            <person name="Shea T."/>
            <person name="Young S.K."/>
            <person name="Zeng Q."/>
            <person name="Koehrsen M."/>
            <person name="Haas B."/>
            <person name="Borodovsky M."/>
            <person name="Guigo R."/>
            <person name="Alvarado L."/>
            <person name="Berlin A."/>
            <person name="Borenstein D."/>
            <person name="Chen Z."/>
            <person name="Engels R."/>
            <person name="Freedman E."/>
            <person name="Gellesch M."/>
            <person name="Goldberg J."/>
            <person name="Griggs A."/>
            <person name="Gujja S."/>
            <person name="Heiman D."/>
            <person name="Hepburn T."/>
            <person name="Howarth C."/>
            <person name="Jen D."/>
            <person name="Larson L."/>
            <person name="Lewis B."/>
            <person name="Mehta T."/>
            <person name="Park D."/>
            <person name="Pearson M."/>
            <person name="Roberts A."/>
            <person name="Saif S."/>
            <person name="Shenoy N."/>
            <person name="Sisk P."/>
            <person name="Stolte C."/>
            <person name="Sykes S."/>
            <person name="Walk T."/>
            <person name="White J."/>
            <person name="Yandava C."/>
            <person name="Burger G."/>
            <person name="Gray M.W."/>
            <person name="Holland P.W.H."/>
            <person name="King N."/>
            <person name="Lang F.B.F."/>
            <person name="Roger A.J."/>
            <person name="Ruiz-Trillo I."/>
            <person name="Lander E."/>
            <person name="Nusbaum C."/>
        </authorList>
    </citation>
    <scope>NUCLEOTIDE SEQUENCE [LARGE SCALE GENOMIC DNA]</scope>
    <source>
        <strain evidence="4">ATCC 38327</strain>
    </source>
</reference>
<name>A0A0L0SK44_ALLM3</name>
<dbReference type="GO" id="GO:0061863">
    <property type="term" value="F:microtubule plus end polymerase"/>
    <property type="evidence" value="ECO:0007669"/>
    <property type="project" value="InterPro"/>
</dbReference>
<dbReference type="GO" id="GO:0051010">
    <property type="term" value="F:microtubule plus-end binding"/>
    <property type="evidence" value="ECO:0007669"/>
    <property type="project" value="InterPro"/>
</dbReference>
<protein>
    <recommendedName>
        <fullName evidence="2">TOG domain-containing protein</fullName>
    </recommendedName>
</protein>
<dbReference type="SUPFAM" id="SSF48371">
    <property type="entry name" value="ARM repeat"/>
    <property type="match status" value="1"/>
</dbReference>
<dbReference type="VEuPathDB" id="FungiDB:AMAG_08038"/>
<feature type="region of interest" description="Disordered" evidence="1">
    <location>
        <begin position="415"/>
        <end position="460"/>
    </location>
</feature>
<dbReference type="InterPro" id="IPR034085">
    <property type="entry name" value="TOG"/>
</dbReference>
<dbReference type="PANTHER" id="PTHR12609">
    <property type="entry name" value="MICROTUBULE ASSOCIATED PROTEIN XMAP215"/>
    <property type="match status" value="1"/>
</dbReference>
<evidence type="ECO:0000313" key="4">
    <source>
        <dbReference type="Proteomes" id="UP000054350"/>
    </source>
</evidence>
<evidence type="ECO:0000259" key="2">
    <source>
        <dbReference type="SMART" id="SM01349"/>
    </source>
</evidence>
<dbReference type="InterPro" id="IPR011989">
    <property type="entry name" value="ARM-like"/>
</dbReference>
<keyword evidence="4" id="KW-1185">Reference proteome</keyword>
<gene>
    <name evidence="3" type="ORF">AMAG_08038</name>
</gene>
<dbReference type="InterPro" id="IPR045110">
    <property type="entry name" value="XMAP215"/>
</dbReference>
<dbReference type="EMBL" id="GG745341">
    <property type="protein sequence ID" value="KNE62861.1"/>
    <property type="molecule type" value="Genomic_DNA"/>
</dbReference>
<dbReference type="InterPro" id="IPR016024">
    <property type="entry name" value="ARM-type_fold"/>
</dbReference>
<dbReference type="Proteomes" id="UP000054350">
    <property type="component" value="Unassembled WGS sequence"/>
</dbReference>
<feature type="domain" description="TOG" evidence="2">
    <location>
        <begin position="71"/>
        <end position="312"/>
    </location>
</feature>
<dbReference type="OrthoDB" id="63891at2759"/>